<proteinExistence type="predicted"/>
<dbReference type="EMBL" id="MPUH01000320">
    <property type="protein sequence ID" value="OMJ82968.1"/>
    <property type="molecule type" value="Genomic_DNA"/>
</dbReference>
<evidence type="ECO:0000313" key="2">
    <source>
        <dbReference type="Proteomes" id="UP000187209"/>
    </source>
</evidence>
<dbReference type="AlphaFoldDB" id="A0A1R2C1R8"/>
<name>A0A1R2C1R8_9CILI</name>
<sequence length="180" mass="20876">MEYRNHSQISLHAHKFKTNLSPDIQHSSVSKNGPETGKILKSLIEVKSEGNFYKDFRQKTNVIVRVLRDKAKGESMIKKKLDALKNIEKIKSQNRNSADFWNKKKEYEGTIRSLSKTPLLKTNSPKVANKGLKAFKKRSPVILSSYRFDSNVIPQCRKELLSLEELDLYLRSRYRSSRYG</sequence>
<reference evidence="1 2" key="1">
    <citation type="submission" date="2016-11" db="EMBL/GenBank/DDBJ databases">
        <title>The macronuclear genome of Stentor coeruleus: a giant cell with tiny introns.</title>
        <authorList>
            <person name="Slabodnick M."/>
            <person name="Ruby J.G."/>
            <person name="Reiff S.B."/>
            <person name="Swart E.C."/>
            <person name="Gosai S."/>
            <person name="Prabakaran S."/>
            <person name="Witkowska E."/>
            <person name="Larue G.E."/>
            <person name="Fisher S."/>
            <person name="Freeman R.M."/>
            <person name="Gunawardena J."/>
            <person name="Chu W."/>
            <person name="Stover N.A."/>
            <person name="Gregory B.D."/>
            <person name="Nowacki M."/>
            <person name="Derisi J."/>
            <person name="Roy S.W."/>
            <person name="Marshall W.F."/>
            <person name="Sood P."/>
        </authorList>
    </citation>
    <scope>NUCLEOTIDE SEQUENCE [LARGE SCALE GENOMIC DNA]</scope>
    <source>
        <strain evidence="1">WM001</strain>
    </source>
</reference>
<organism evidence="1 2">
    <name type="scientific">Stentor coeruleus</name>
    <dbReference type="NCBI Taxonomy" id="5963"/>
    <lineage>
        <taxon>Eukaryota</taxon>
        <taxon>Sar</taxon>
        <taxon>Alveolata</taxon>
        <taxon>Ciliophora</taxon>
        <taxon>Postciliodesmatophora</taxon>
        <taxon>Heterotrichea</taxon>
        <taxon>Heterotrichida</taxon>
        <taxon>Stentoridae</taxon>
        <taxon>Stentor</taxon>
    </lineage>
</organism>
<gene>
    <name evidence="1" type="ORF">SteCoe_16178</name>
</gene>
<keyword evidence="2" id="KW-1185">Reference proteome</keyword>
<accession>A0A1R2C1R8</accession>
<dbReference type="Proteomes" id="UP000187209">
    <property type="component" value="Unassembled WGS sequence"/>
</dbReference>
<evidence type="ECO:0000313" key="1">
    <source>
        <dbReference type="EMBL" id="OMJ82968.1"/>
    </source>
</evidence>
<comment type="caution">
    <text evidence="1">The sequence shown here is derived from an EMBL/GenBank/DDBJ whole genome shotgun (WGS) entry which is preliminary data.</text>
</comment>
<protein>
    <submittedName>
        <fullName evidence="1">Uncharacterized protein</fullName>
    </submittedName>
</protein>